<dbReference type="RefSeq" id="WP_345674204.1">
    <property type="nucleotide sequence ID" value="NZ_BAABHS010000003.1"/>
</dbReference>
<comment type="caution">
    <text evidence="3">The sequence shown here is derived from an EMBL/GenBank/DDBJ whole genome shotgun (WGS) entry which is preliminary data.</text>
</comment>
<keyword evidence="2" id="KW-0472">Membrane</keyword>
<name>A0ABP9GTJ7_9ACTN</name>
<feature type="compositionally biased region" description="Basic and acidic residues" evidence="1">
    <location>
        <begin position="153"/>
        <end position="178"/>
    </location>
</feature>
<reference evidence="4" key="1">
    <citation type="journal article" date="2019" name="Int. J. Syst. Evol. Microbiol.">
        <title>The Global Catalogue of Microorganisms (GCM) 10K type strain sequencing project: providing services to taxonomists for standard genome sequencing and annotation.</title>
        <authorList>
            <consortium name="The Broad Institute Genomics Platform"/>
            <consortium name="The Broad Institute Genome Sequencing Center for Infectious Disease"/>
            <person name="Wu L."/>
            <person name="Ma J."/>
        </authorList>
    </citation>
    <scope>NUCLEOTIDE SEQUENCE [LARGE SCALE GENOMIC DNA]</scope>
    <source>
        <strain evidence="4">JCM 17986</strain>
    </source>
</reference>
<feature type="compositionally biased region" description="Low complexity" evidence="1">
    <location>
        <begin position="212"/>
        <end position="222"/>
    </location>
</feature>
<organism evidence="3 4">
    <name type="scientific">Yinghuangia aomiensis</name>
    <dbReference type="NCBI Taxonomy" id="676205"/>
    <lineage>
        <taxon>Bacteria</taxon>
        <taxon>Bacillati</taxon>
        <taxon>Actinomycetota</taxon>
        <taxon>Actinomycetes</taxon>
        <taxon>Kitasatosporales</taxon>
        <taxon>Streptomycetaceae</taxon>
        <taxon>Yinghuangia</taxon>
    </lineage>
</organism>
<feature type="compositionally biased region" description="Low complexity" evidence="1">
    <location>
        <begin position="189"/>
        <end position="204"/>
    </location>
</feature>
<feature type="compositionally biased region" description="Low complexity" evidence="1">
    <location>
        <begin position="262"/>
        <end position="277"/>
    </location>
</feature>
<evidence type="ECO:0000256" key="2">
    <source>
        <dbReference type="SAM" id="Phobius"/>
    </source>
</evidence>
<protein>
    <recommendedName>
        <fullName evidence="5">Integral membrane protein</fullName>
    </recommendedName>
</protein>
<evidence type="ECO:0000256" key="1">
    <source>
        <dbReference type="SAM" id="MobiDB-lite"/>
    </source>
</evidence>
<proteinExistence type="predicted"/>
<feature type="transmembrane region" description="Helical" evidence="2">
    <location>
        <begin position="408"/>
        <end position="428"/>
    </location>
</feature>
<feature type="region of interest" description="Disordered" evidence="1">
    <location>
        <begin position="1"/>
        <end position="286"/>
    </location>
</feature>
<feature type="transmembrane region" description="Helical" evidence="2">
    <location>
        <begin position="524"/>
        <end position="545"/>
    </location>
</feature>
<feature type="region of interest" description="Disordered" evidence="1">
    <location>
        <begin position="331"/>
        <end position="359"/>
    </location>
</feature>
<feature type="transmembrane region" description="Helical" evidence="2">
    <location>
        <begin position="498"/>
        <end position="518"/>
    </location>
</feature>
<feature type="transmembrane region" description="Helical" evidence="2">
    <location>
        <begin position="460"/>
        <end position="477"/>
    </location>
</feature>
<evidence type="ECO:0000313" key="3">
    <source>
        <dbReference type="EMBL" id="GAA4952362.1"/>
    </source>
</evidence>
<gene>
    <name evidence="3" type="ORF">GCM10023205_11920</name>
</gene>
<feature type="compositionally biased region" description="Basic and acidic residues" evidence="1">
    <location>
        <begin position="37"/>
        <end position="82"/>
    </location>
</feature>
<keyword evidence="4" id="KW-1185">Reference proteome</keyword>
<evidence type="ECO:0000313" key="4">
    <source>
        <dbReference type="Proteomes" id="UP001500466"/>
    </source>
</evidence>
<sequence>MGEDVRGAREFEEPAFPHEARLRAEPPLRVGTWTESGRPDDPPHDDSRERRRDGRTDEPRSGGHRGEHHGDRRTEHRGHADRSSSGGPGPSAPDDDLGPERMVAAAVPRARGALRVPPGEDGPPVVDPDEEAETTVRLVKLRPRAVITGTVEESPRDTRATRDGREAADVPGPREPRDTAWSPHRSTPGPSGMSDTSDTSGSDPAVDPSEHSAPSASPWTTAPEPPAEPVADTPPAPGPRSAARTGTPHPDAPAAFLGRGTARSAPSDPSDPASGDSWGVAPTPVADDHAGFGGGMGGGFGGGLGFGTYAPGATYDPAPYPPMAWFREAASAPMPTPTPIPSADHPADPHQGPCDSSALEPVGVQKPCAALELRRGRHGTDSRGELEPVRAETPPANEVRTVRSPFEVMLILAAPALALFALLYYFGWARSAAMADFLGFDEDVLGFTTKEYLLRSVDTLYKPMLAVVGVLLAARMAHPYILVPLRRHRRAAAFVSRFLRCAWLLIPVATWAALFRWPGHRPQFWPLLLPLALAAGVLVTAYGVLLSRQVGTHRRATGMGVRPWSLSVVLTSAAVVLCLFWALGAYAQADGQVAALRMVKQLPTRTAVVVYSADDLRVAADQGVTVDVLTGADSPYRYRYAGLRLLRRAHGRLYLLPDRWSYDRPRLVVVREGSGVRVDYLRARPFPPAS</sequence>
<feature type="transmembrane region" description="Helical" evidence="2">
    <location>
        <begin position="566"/>
        <end position="587"/>
    </location>
</feature>
<dbReference type="EMBL" id="BAABHS010000003">
    <property type="protein sequence ID" value="GAA4952362.1"/>
    <property type="molecule type" value="Genomic_DNA"/>
</dbReference>
<evidence type="ECO:0008006" key="5">
    <source>
        <dbReference type="Google" id="ProtNLM"/>
    </source>
</evidence>
<keyword evidence="2" id="KW-1133">Transmembrane helix</keyword>
<feature type="compositionally biased region" description="Pro residues" evidence="1">
    <location>
        <begin position="223"/>
        <end position="238"/>
    </location>
</feature>
<dbReference type="Proteomes" id="UP001500466">
    <property type="component" value="Unassembled WGS sequence"/>
</dbReference>
<keyword evidence="2" id="KW-0812">Transmembrane</keyword>
<feature type="compositionally biased region" description="Basic and acidic residues" evidence="1">
    <location>
        <begin position="1"/>
        <end position="26"/>
    </location>
</feature>
<accession>A0ABP9GTJ7</accession>